<dbReference type="Proteomes" id="UP000077927">
    <property type="component" value="Chromosome 2"/>
</dbReference>
<dbReference type="AlphaFoldDB" id="A0AAC9FTC9"/>
<protein>
    <submittedName>
        <fullName evidence="1">Uncharacterized protein</fullName>
    </submittedName>
</protein>
<proteinExistence type="predicted"/>
<organism evidence="1 2">
    <name type="scientific">Ralstonia insidiosa</name>
    <dbReference type="NCBI Taxonomy" id="190721"/>
    <lineage>
        <taxon>Bacteria</taxon>
        <taxon>Pseudomonadati</taxon>
        <taxon>Pseudomonadota</taxon>
        <taxon>Betaproteobacteria</taxon>
        <taxon>Burkholderiales</taxon>
        <taxon>Burkholderiaceae</taxon>
        <taxon>Ralstonia</taxon>
    </lineage>
</organism>
<accession>A0AAC9FTC9</accession>
<evidence type="ECO:0000313" key="1">
    <source>
        <dbReference type="EMBL" id="ANH76079.1"/>
    </source>
</evidence>
<sequence>MSGYAQNMWISLWETLFDPRGDGLWSALLGDLAHPVGLTR</sequence>
<dbReference type="EMBL" id="CP012606">
    <property type="protein sequence ID" value="ANH76079.1"/>
    <property type="molecule type" value="Genomic_DNA"/>
</dbReference>
<evidence type="ECO:0000313" key="2">
    <source>
        <dbReference type="Proteomes" id="UP000077927"/>
    </source>
</evidence>
<reference evidence="1 2" key="1">
    <citation type="submission" date="2015-09" db="EMBL/GenBank/DDBJ databases">
        <authorList>
            <person name="Xu Y."/>
            <person name="Nagy A."/>
            <person name="Liu N.T."/>
            <person name="Nou X."/>
        </authorList>
    </citation>
    <scope>NUCLEOTIDE SEQUENCE [LARGE SCALE GENOMIC DNA]</scope>
    <source>
        <strain evidence="1 2">FC1138</strain>
    </source>
</reference>
<gene>
    <name evidence="1" type="ORF">ACS15_5153</name>
</gene>
<name>A0AAC9FTC9_9RALS</name>
<dbReference type="KEGG" id="rin:ACS15_5153"/>